<feature type="region of interest" description="Disordered" evidence="5">
    <location>
        <begin position="677"/>
        <end position="722"/>
    </location>
</feature>
<evidence type="ECO:0000256" key="5">
    <source>
        <dbReference type="SAM" id="MobiDB-lite"/>
    </source>
</evidence>
<organism evidence="9 10">
    <name type="scientific">Niveomyces insectorum RCEF 264</name>
    <dbReference type="NCBI Taxonomy" id="1081102"/>
    <lineage>
        <taxon>Eukaryota</taxon>
        <taxon>Fungi</taxon>
        <taxon>Dikarya</taxon>
        <taxon>Ascomycota</taxon>
        <taxon>Pezizomycotina</taxon>
        <taxon>Sordariomycetes</taxon>
        <taxon>Hypocreomycetidae</taxon>
        <taxon>Hypocreales</taxon>
        <taxon>Cordycipitaceae</taxon>
        <taxon>Niveomyces</taxon>
    </lineage>
</organism>
<feature type="region of interest" description="Disordered" evidence="5">
    <location>
        <begin position="634"/>
        <end position="659"/>
    </location>
</feature>
<feature type="region of interest" description="Disordered" evidence="5">
    <location>
        <begin position="447"/>
        <end position="467"/>
    </location>
</feature>
<evidence type="ECO:0000256" key="1">
    <source>
        <dbReference type="ARBA" id="ARBA00004167"/>
    </source>
</evidence>
<feature type="signal peptide" evidence="7">
    <location>
        <begin position="1"/>
        <end position="23"/>
    </location>
</feature>
<dbReference type="GO" id="GO:0016020">
    <property type="term" value="C:membrane"/>
    <property type="evidence" value="ECO:0007669"/>
    <property type="project" value="UniProtKB-SubCell"/>
</dbReference>
<dbReference type="PANTHER" id="PTHR15549:SF33">
    <property type="entry name" value="MEMBRANE PROTEIN WSC4, PUTATIVE (AFU_ORTHOLOGUE AFUA_5G09020)-RELATED"/>
    <property type="match status" value="1"/>
</dbReference>
<dbReference type="STRING" id="1081102.A0A168A264"/>
<evidence type="ECO:0000256" key="2">
    <source>
        <dbReference type="ARBA" id="ARBA00022692"/>
    </source>
</evidence>
<feature type="region of interest" description="Disordered" evidence="5">
    <location>
        <begin position="835"/>
        <end position="917"/>
    </location>
</feature>
<feature type="compositionally biased region" description="Low complexity" evidence="5">
    <location>
        <begin position="1005"/>
        <end position="1020"/>
    </location>
</feature>
<protein>
    <submittedName>
        <fullName evidence="9">Transmembrane glycoprotein</fullName>
    </submittedName>
</protein>
<gene>
    <name evidence="9" type="ORF">SPI_00345</name>
</gene>
<accession>A0A168A264</accession>
<dbReference type="GO" id="GO:0005509">
    <property type="term" value="F:calcium ion binding"/>
    <property type="evidence" value="ECO:0007669"/>
    <property type="project" value="InterPro"/>
</dbReference>
<feature type="region of interest" description="Disordered" evidence="5">
    <location>
        <begin position="1168"/>
        <end position="1192"/>
    </location>
</feature>
<dbReference type="SMART" id="SM00736">
    <property type="entry name" value="CADG"/>
    <property type="match status" value="3"/>
</dbReference>
<feature type="domain" description="Dystroglycan-type cadherin-like" evidence="8">
    <location>
        <begin position="260"/>
        <end position="355"/>
    </location>
</feature>
<name>A0A168A264_9HYPO</name>
<dbReference type="SUPFAM" id="SSF49313">
    <property type="entry name" value="Cadherin-like"/>
    <property type="match status" value="4"/>
</dbReference>
<feature type="chain" id="PRO_5007895253" evidence="7">
    <location>
        <begin position="24"/>
        <end position="1192"/>
    </location>
</feature>
<evidence type="ECO:0000256" key="7">
    <source>
        <dbReference type="SAM" id="SignalP"/>
    </source>
</evidence>
<dbReference type="EMBL" id="AZHD01000001">
    <property type="protein sequence ID" value="OAA68150.1"/>
    <property type="molecule type" value="Genomic_DNA"/>
</dbReference>
<feature type="compositionally biased region" description="Polar residues" evidence="5">
    <location>
        <begin position="1168"/>
        <end position="1183"/>
    </location>
</feature>
<feature type="domain" description="Dystroglycan-type cadherin-like" evidence="8">
    <location>
        <begin position="139"/>
        <end position="255"/>
    </location>
</feature>
<feature type="region of interest" description="Disordered" evidence="5">
    <location>
        <begin position="1035"/>
        <end position="1105"/>
    </location>
</feature>
<dbReference type="Gene3D" id="2.60.40.10">
    <property type="entry name" value="Immunoglobulins"/>
    <property type="match status" value="4"/>
</dbReference>
<proteinExistence type="predicted"/>
<feature type="compositionally biased region" description="Polar residues" evidence="5">
    <location>
        <begin position="687"/>
        <end position="699"/>
    </location>
</feature>
<evidence type="ECO:0000256" key="6">
    <source>
        <dbReference type="SAM" id="Phobius"/>
    </source>
</evidence>
<evidence type="ECO:0000259" key="8">
    <source>
        <dbReference type="SMART" id="SM00736"/>
    </source>
</evidence>
<dbReference type="Proteomes" id="UP000076874">
    <property type="component" value="Unassembled WGS sequence"/>
</dbReference>
<evidence type="ECO:0000313" key="9">
    <source>
        <dbReference type="EMBL" id="OAA68150.1"/>
    </source>
</evidence>
<comment type="subcellular location">
    <subcellularLocation>
        <location evidence="1">Membrane</location>
        <topology evidence="1">Single-pass membrane protein</topology>
    </subcellularLocation>
</comment>
<dbReference type="InterPro" id="IPR015919">
    <property type="entry name" value="Cadherin-like_sf"/>
</dbReference>
<keyword evidence="2 6" id="KW-0812">Transmembrane</keyword>
<dbReference type="InterPro" id="IPR013783">
    <property type="entry name" value="Ig-like_fold"/>
</dbReference>
<keyword evidence="10" id="KW-1185">Reference proteome</keyword>
<keyword evidence="7" id="KW-0732">Signal</keyword>
<evidence type="ECO:0000256" key="4">
    <source>
        <dbReference type="ARBA" id="ARBA00023136"/>
    </source>
</evidence>
<keyword evidence="3 6" id="KW-1133">Transmembrane helix</keyword>
<dbReference type="AlphaFoldDB" id="A0A168A264"/>
<evidence type="ECO:0000313" key="10">
    <source>
        <dbReference type="Proteomes" id="UP000076874"/>
    </source>
</evidence>
<feature type="compositionally biased region" description="Basic and acidic residues" evidence="5">
    <location>
        <begin position="880"/>
        <end position="909"/>
    </location>
</feature>
<keyword evidence="4 6" id="KW-0472">Membrane</keyword>
<dbReference type="PANTHER" id="PTHR15549">
    <property type="entry name" value="PAIRED IMMUNOGLOBULIN-LIKE TYPE 2 RECEPTOR"/>
    <property type="match status" value="1"/>
</dbReference>
<feature type="region of interest" description="Disordered" evidence="5">
    <location>
        <begin position="784"/>
        <end position="803"/>
    </location>
</feature>
<evidence type="ECO:0000256" key="3">
    <source>
        <dbReference type="ARBA" id="ARBA00022989"/>
    </source>
</evidence>
<feature type="region of interest" description="Disordered" evidence="5">
    <location>
        <begin position="1117"/>
        <end position="1145"/>
    </location>
</feature>
<dbReference type="Pfam" id="PF05345">
    <property type="entry name" value="He_PIG"/>
    <property type="match status" value="3"/>
</dbReference>
<dbReference type="InterPro" id="IPR006644">
    <property type="entry name" value="Cadg"/>
</dbReference>
<reference evidence="9 10" key="1">
    <citation type="journal article" date="2016" name="Genome Biol. Evol.">
        <title>Divergent and convergent evolution of fungal pathogenicity.</title>
        <authorList>
            <person name="Shang Y."/>
            <person name="Xiao G."/>
            <person name="Zheng P."/>
            <person name="Cen K."/>
            <person name="Zhan S."/>
            <person name="Wang C."/>
        </authorList>
    </citation>
    <scope>NUCLEOTIDE SEQUENCE [LARGE SCALE GENOMIC DNA]</scope>
    <source>
        <strain evidence="9 10">RCEF 264</strain>
    </source>
</reference>
<feature type="compositionally biased region" description="Polar residues" evidence="5">
    <location>
        <begin position="988"/>
        <end position="998"/>
    </location>
</feature>
<dbReference type="OrthoDB" id="41532at2759"/>
<feature type="region of interest" description="Disordered" evidence="5">
    <location>
        <begin position="980"/>
        <end position="1020"/>
    </location>
</feature>
<dbReference type="GO" id="GO:0071944">
    <property type="term" value="C:cell periphery"/>
    <property type="evidence" value="ECO:0007669"/>
    <property type="project" value="UniProtKB-ARBA"/>
</dbReference>
<comment type="caution">
    <text evidence="9">The sequence shown here is derived from an EMBL/GenBank/DDBJ whole genome shotgun (WGS) entry which is preliminary data.</text>
</comment>
<sequence length="1192" mass="124383">MRLSAVLANRAAAWAGLLRLAYGSPVVNFPVNAQVPPVARLAQPFSFVFAKNTFASSSSSPLTYSLDNPPSWLSIDSDERWLHGTPQDGDIAAAGGGGNGGGGDGDVVGVPFGLVATDSAGGTTTSNVTLVVSRDPAPTVQIPVAQQLASSGHPFSEPSSLLLYPASPVDVVFSPATFSRAGLNYYAVSGDNSPLPSWIAFDAASLTFSGTTPPADSLVEPPQTFDFQLIASDVTGFAAAAVAFSLVVGNRQLTVDDPAVVLNATVGQPLVYDALQSGVKMDGKIAGPANLTATVPAGSSPPPDWLTFDADTWVIRGTPPSSAQNAAFTISFSDALSDTVNATFQVTIDENGTVFRGALPETQAQRGGHFALDLAPYLVQTDGVDVTVQSQPAKSWIHFDAAALTVSGDVPISEEASSVSVSVRVASTASNATGSETFLLQIVSGSPSTTNSSSTASSATAAATSGAPAKTTAAEAASGRPKSSATPLQTVLLAVLIPTLLLAFVLAVIACCLCRRRRRKRRAFSQHLTNKDISDPVPLSFAYNGQQDMVSSMRALDKEYRVSNLNSVQAQKTQEKDWLHAAHDEPLPVGIALALTTNEKVERKSQIHDAGGAWKNRHGADRSVPSVVGIPDFPVPPQNTPVAATLAKPPSSHSEASGRWLRGPSYGHWQFGKLTPSSSLLARDPSRANSRPGTSQQVATGPRDALGIQGGTRVTDHDGDHSSVTVMADESRSTLFSSRDDGGGGGVPAAPKDGNAAAAAARSFLTGVAARIATRFKKDRPVSKSQIAKHRLSQGFPSPDAASVDTDLGSVTFGNVTTAQPYRPKPVFIGTVNRITEESPQPSSARWDGKANDSRTVPAPATPSGGGGGRTGDAGEPADGDERRRTAGYEILRGDGQRNSSNDRRRNSENEAAAAVAAAAHLDPPQPAFLGPSRAGQDADLSQEIARSLASRRPSSATSGMSGISAAMEEVRSLLLLSYDSPSDRSRCSPQNDGSGSNRGEDDMSLSPSSNSWETLSSSEPNWTSLCDFGLPKRQQADEPLTPTGFAATAVPQPTASHLQATPSRQPTQPPQTPAAEQQQQPPKQQPPQQQQHPPTHAARAPFAFPVQVAAQPEAAIYNEPELSGTYRQSSYYGEGGYSHEYPKPFVEEGYDDDIGLAVSKYSQAQLDTRGSQASQASLTSGASGDGIKAFI</sequence>
<feature type="transmembrane region" description="Helical" evidence="6">
    <location>
        <begin position="491"/>
        <end position="514"/>
    </location>
</feature>
<feature type="compositionally biased region" description="Low complexity" evidence="5">
    <location>
        <begin position="1074"/>
        <end position="1102"/>
    </location>
</feature>
<dbReference type="InterPro" id="IPR051694">
    <property type="entry name" value="Immunoregulatory_rcpt-like"/>
</dbReference>
<feature type="domain" description="Dystroglycan-type cadherin-like" evidence="8">
    <location>
        <begin position="26"/>
        <end position="138"/>
    </location>
</feature>